<evidence type="ECO:0000256" key="3">
    <source>
        <dbReference type="ARBA" id="ARBA00022692"/>
    </source>
</evidence>
<dbReference type="Pfam" id="PF02588">
    <property type="entry name" value="YitT_membrane"/>
    <property type="match status" value="1"/>
</dbReference>
<dbReference type="InterPro" id="IPR019264">
    <property type="entry name" value="DUF2179"/>
</dbReference>
<evidence type="ECO:0000259" key="7">
    <source>
        <dbReference type="Pfam" id="PF10035"/>
    </source>
</evidence>
<dbReference type="Proteomes" id="UP000002620">
    <property type="component" value="Chromosome"/>
</dbReference>
<keyword evidence="9" id="KW-1185">Reference proteome</keyword>
<gene>
    <name evidence="8" type="ordered locus">Adeg_0468</name>
</gene>
<dbReference type="GO" id="GO:0005886">
    <property type="term" value="C:plasma membrane"/>
    <property type="evidence" value="ECO:0007669"/>
    <property type="project" value="UniProtKB-SubCell"/>
</dbReference>
<comment type="subcellular location">
    <subcellularLocation>
        <location evidence="1">Cell membrane</location>
        <topology evidence="1">Multi-pass membrane protein</topology>
    </subcellularLocation>
</comment>
<feature type="transmembrane region" description="Helical" evidence="6">
    <location>
        <begin position="83"/>
        <end position="102"/>
    </location>
</feature>
<dbReference type="AlphaFoldDB" id="C9RBJ2"/>
<dbReference type="eggNOG" id="COG1284">
    <property type="taxonomic scope" value="Bacteria"/>
</dbReference>
<dbReference type="PANTHER" id="PTHR33545:SF9">
    <property type="entry name" value="UPF0750 MEMBRANE PROTEIN YITE"/>
    <property type="match status" value="1"/>
</dbReference>
<reference evidence="8 9" key="1">
    <citation type="submission" date="2009-10" db="EMBL/GenBank/DDBJ databases">
        <title>Complete sequence of chromosome of Ammonifex degensii KC4.</title>
        <authorList>
            <consortium name="US DOE Joint Genome Institute"/>
            <person name="Kerfeld C."/>
            <person name="Goodner B."/>
            <person name="Huber H."/>
            <person name="Stetter K."/>
            <person name="Lucas S."/>
            <person name="Copeland A."/>
            <person name="Lapidus A."/>
            <person name="Glavina del Rio T."/>
            <person name="Dalin E."/>
            <person name="Tice H."/>
            <person name="Bruce D."/>
            <person name="Goodwin L."/>
            <person name="Pitluck S."/>
            <person name="Saunders E."/>
            <person name="Brettin T."/>
            <person name="Detter J.C."/>
            <person name="Han C."/>
            <person name="Larimer F."/>
            <person name="Land M."/>
            <person name="Hauser L."/>
            <person name="Kyrpides N."/>
            <person name="Ovchinnikova G."/>
            <person name="Richardson P."/>
        </authorList>
    </citation>
    <scope>NUCLEOTIDE SEQUENCE [LARGE SCALE GENOMIC DNA]</scope>
    <source>
        <strain evidence="9">DSM 10501 / KC4</strain>
    </source>
</reference>
<keyword evidence="4 6" id="KW-1133">Transmembrane helix</keyword>
<evidence type="ECO:0000313" key="9">
    <source>
        <dbReference type="Proteomes" id="UP000002620"/>
    </source>
</evidence>
<evidence type="ECO:0000256" key="1">
    <source>
        <dbReference type="ARBA" id="ARBA00004651"/>
    </source>
</evidence>
<dbReference type="InterPro" id="IPR015867">
    <property type="entry name" value="N-reg_PII/ATP_PRibTrfase_C"/>
</dbReference>
<dbReference type="KEGG" id="adg:Adeg_0468"/>
<dbReference type="RefSeq" id="WP_015738497.1">
    <property type="nucleotide sequence ID" value="NC_013385.1"/>
</dbReference>
<sequence length="287" mass="30635">MRENWKDTGRDIVLILAGTVVMALGLDLFLVPNKIAAGGVSGLATVLHYTLHLPVGAVMLALNVPIFIWGFWRLGWGVGFRSILGTIVFSAAVDSLAPVVSALTHDTLLASLYGGVVLGLGLALVYRGRGSTGGTALVAAILRSYTGVNVGQLLFLVDGAVVATAGIAFRSAELAMYALLSLFISSWVIDLIQEGMSDAKAFLIISDKHAAIAQAVLQDLDRGVTLWEGRGGYTGKTRTLLLAVVSRSEVPRLKETVYRIDPRAFIILADVHEVIGEGFKELDKKIY</sequence>
<dbReference type="PIRSF" id="PIRSF006483">
    <property type="entry name" value="Membrane_protein_YitT"/>
    <property type="match status" value="1"/>
</dbReference>
<feature type="transmembrane region" description="Helical" evidence="6">
    <location>
        <begin position="108"/>
        <end position="126"/>
    </location>
</feature>
<dbReference type="InterPro" id="IPR051461">
    <property type="entry name" value="UPF0750_membrane"/>
</dbReference>
<dbReference type="PANTHER" id="PTHR33545">
    <property type="entry name" value="UPF0750 MEMBRANE PROTEIN YITT-RELATED"/>
    <property type="match status" value="1"/>
</dbReference>
<dbReference type="EMBL" id="CP001785">
    <property type="protein sequence ID" value="ACX51619.1"/>
    <property type="molecule type" value="Genomic_DNA"/>
</dbReference>
<evidence type="ECO:0000256" key="5">
    <source>
        <dbReference type="ARBA" id="ARBA00023136"/>
    </source>
</evidence>
<feature type="domain" description="DUF2179" evidence="7">
    <location>
        <begin position="222"/>
        <end position="276"/>
    </location>
</feature>
<evidence type="ECO:0000256" key="4">
    <source>
        <dbReference type="ARBA" id="ARBA00022989"/>
    </source>
</evidence>
<proteinExistence type="predicted"/>
<dbReference type="Pfam" id="PF10035">
    <property type="entry name" value="DUF2179"/>
    <property type="match status" value="1"/>
</dbReference>
<feature type="transmembrane region" description="Helical" evidence="6">
    <location>
        <begin position="147"/>
        <end position="168"/>
    </location>
</feature>
<protein>
    <recommendedName>
        <fullName evidence="7">DUF2179 domain-containing protein</fullName>
    </recommendedName>
</protein>
<dbReference type="CDD" id="cd16380">
    <property type="entry name" value="YitT_C"/>
    <property type="match status" value="1"/>
</dbReference>
<feature type="transmembrane region" description="Helical" evidence="6">
    <location>
        <begin position="12"/>
        <end position="31"/>
    </location>
</feature>
<keyword evidence="2" id="KW-1003">Cell membrane</keyword>
<name>C9RBJ2_AMMDK</name>
<evidence type="ECO:0000313" key="8">
    <source>
        <dbReference type="EMBL" id="ACX51619.1"/>
    </source>
</evidence>
<organism evidence="8 9">
    <name type="scientific">Ammonifex degensii (strain DSM 10501 / KC4)</name>
    <dbReference type="NCBI Taxonomy" id="429009"/>
    <lineage>
        <taxon>Bacteria</taxon>
        <taxon>Bacillati</taxon>
        <taxon>Bacillota</taxon>
        <taxon>Clostridia</taxon>
        <taxon>Thermoanaerobacterales</taxon>
        <taxon>Thermoanaerobacteraceae</taxon>
        <taxon>Ammonifex</taxon>
    </lineage>
</organism>
<evidence type="ECO:0000256" key="6">
    <source>
        <dbReference type="SAM" id="Phobius"/>
    </source>
</evidence>
<keyword evidence="5 6" id="KW-0472">Membrane</keyword>
<dbReference type="STRING" id="429009.Adeg_0468"/>
<keyword evidence="3 6" id="KW-0812">Transmembrane</keyword>
<evidence type="ECO:0000256" key="2">
    <source>
        <dbReference type="ARBA" id="ARBA00022475"/>
    </source>
</evidence>
<dbReference type="InterPro" id="IPR003740">
    <property type="entry name" value="YitT"/>
</dbReference>
<accession>C9RBJ2</accession>
<feature type="transmembrane region" description="Helical" evidence="6">
    <location>
        <begin position="51"/>
        <end position="71"/>
    </location>
</feature>
<dbReference type="HOGENOM" id="CLU_063199_1_1_9"/>
<dbReference type="Gene3D" id="3.30.70.120">
    <property type="match status" value="1"/>
</dbReference>